<gene>
    <name evidence="2" type="ORF">NOCA2190033</name>
</gene>
<evidence type="ECO:0000313" key="2">
    <source>
        <dbReference type="EMBL" id="CUR54576.1"/>
    </source>
</evidence>
<feature type="transmembrane region" description="Helical" evidence="1">
    <location>
        <begin position="176"/>
        <end position="194"/>
    </location>
</feature>
<keyword evidence="1" id="KW-0812">Transmembrane</keyword>
<name>A0A2P2BXU6_9ZZZZ</name>
<reference evidence="2" key="1">
    <citation type="submission" date="2015-08" db="EMBL/GenBank/DDBJ databases">
        <authorList>
            <person name="Babu N.S."/>
            <person name="Beckwith C.J."/>
            <person name="Beseler K.G."/>
            <person name="Brison A."/>
            <person name="Carone J.V."/>
            <person name="Caskin T.P."/>
            <person name="Diamond M."/>
            <person name="Durham M.E."/>
            <person name="Foxe J.M."/>
            <person name="Go M."/>
            <person name="Henderson B.A."/>
            <person name="Jones I.B."/>
            <person name="McGettigan J.A."/>
            <person name="Micheletti S.J."/>
            <person name="Nasrallah M.E."/>
            <person name="Ortiz D."/>
            <person name="Piller C.R."/>
            <person name="Privatt S.R."/>
            <person name="Schneider S.L."/>
            <person name="Sharp S."/>
            <person name="Smith T.C."/>
            <person name="Stanton J.D."/>
            <person name="Ullery H.E."/>
            <person name="Wilson R.J."/>
            <person name="Serrano M.G."/>
            <person name="Buck G."/>
            <person name="Lee V."/>
            <person name="Wang Y."/>
            <person name="Carvalho R."/>
            <person name="Voegtly L."/>
            <person name="Shi R."/>
            <person name="Duckworth R."/>
            <person name="Johnson A."/>
            <person name="Loviza R."/>
            <person name="Walstead R."/>
            <person name="Shah Z."/>
            <person name="Kiflezghi M."/>
            <person name="Wade K."/>
            <person name="Ball S.L."/>
            <person name="Bradley K.W."/>
            <person name="Asai D.J."/>
            <person name="Bowman C.A."/>
            <person name="Russell D.A."/>
            <person name="Pope W.H."/>
            <person name="Jacobs-Sera D."/>
            <person name="Hendrix R.W."/>
            <person name="Hatfull G.F."/>
        </authorList>
    </citation>
    <scope>NUCLEOTIDE SEQUENCE</scope>
</reference>
<protein>
    <submittedName>
        <fullName evidence="2">Uncharacterized protein</fullName>
    </submittedName>
</protein>
<sequence>MTEVRLVAAARGWEMRTWASLLAAATAYWLLAHVGIRLRSHADMMVDSPVLDKMILLGLALPVAVIVRSLEDRCAWLLATGARQRWRVRAVYLGGVYLIALTLGAFLALATPRLQSRLLVFSDFALLLGLGGLAAVMWGAQLAWTVPAALALACSTPGLIPLDVNAPSRADQAWNMLWLALLLLGTAFLLFVRFDDYGFRGHRLLSRQSGITDE</sequence>
<evidence type="ECO:0000256" key="1">
    <source>
        <dbReference type="SAM" id="Phobius"/>
    </source>
</evidence>
<proteinExistence type="predicted"/>
<feature type="transmembrane region" description="Helical" evidence="1">
    <location>
        <begin position="90"/>
        <end position="111"/>
    </location>
</feature>
<dbReference type="AlphaFoldDB" id="A0A2P2BXU6"/>
<keyword evidence="1" id="KW-1133">Transmembrane helix</keyword>
<organism evidence="2">
    <name type="scientific">metagenome</name>
    <dbReference type="NCBI Taxonomy" id="256318"/>
    <lineage>
        <taxon>unclassified sequences</taxon>
        <taxon>metagenomes</taxon>
    </lineage>
</organism>
<accession>A0A2P2BXU6</accession>
<keyword evidence="1" id="KW-0472">Membrane</keyword>
<feature type="transmembrane region" description="Helical" evidence="1">
    <location>
        <begin position="18"/>
        <end position="38"/>
    </location>
</feature>
<dbReference type="EMBL" id="CZKA01000011">
    <property type="protein sequence ID" value="CUR54576.1"/>
    <property type="molecule type" value="Genomic_DNA"/>
</dbReference>
<feature type="transmembrane region" description="Helical" evidence="1">
    <location>
        <begin position="118"/>
        <end position="138"/>
    </location>
</feature>